<name>A0A0E9PKX9_ANGAN</name>
<dbReference type="EMBL" id="GBXM01103630">
    <property type="protein sequence ID" value="JAH04947.1"/>
    <property type="molecule type" value="Transcribed_RNA"/>
</dbReference>
<sequence length="21" mass="2461">MVAMRFFQQKQSCLVSPCTQQ</sequence>
<evidence type="ECO:0000313" key="1">
    <source>
        <dbReference type="EMBL" id="JAH04947.1"/>
    </source>
</evidence>
<dbReference type="AlphaFoldDB" id="A0A0E9PKX9"/>
<reference evidence="1" key="1">
    <citation type="submission" date="2014-11" db="EMBL/GenBank/DDBJ databases">
        <authorList>
            <person name="Amaro Gonzalez C."/>
        </authorList>
    </citation>
    <scope>NUCLEOTIDE SEQUENCE</scope>
</reference>
<reference evidence="1" key="2">
    <citation type="journal article" date="2015" name="Fish Shellfish Immunol.">
        <title>Early steps in the European eel (Anguilla anguilla)-Vibrio vulnificus interaction in the gills: Role of the RtxA13 toxin.</title>
        <authorList>
            <person name="Callol A."/>
            <person name="Pajuelo D."/>
            <person name="Ebbesson L."/>
            <person name="Teles M."/>
            <person name="MacKenzie S."/>
            <person name="Amaro C."/>
        </authorList>
    </citation>
    <scope>NUCLEOTIDE SEQUENCE</scope>
</reference>
<proteinExistence type="predicted"/>
<protein>
    <submittedName>
        <fullName evidence="1">Uncharacterized protein</fullName>
    </submittedName>
</protein>
<organism evidence="1">
    <name type="scientific">Anguilla anguilla</name>
    <name type="common">European freshwater eel</name>
    <name type="synonym">Muraena anguilla</name>
    <dbReference type="NCBI Taxonomy" id="7936"/>
    <lineage>
        <taxon>Eukaryota</taxon>
        <taxon>Metazoa</taxon>
        <taxon>Chordata</taxon>
        <taxon>Craniata</taxon>
        <taxon>Vertebrata</taxon>
        <taxon>Euteleostomi</taxon>
        <taxon>Actinopterygii</taxon>
        <taxon>Neopterygii</taxon>
        <taxon>Teleostei</taxon>
        <taxon>Anguilliformes</taxon>
        <taxon>Anguillidae</taxon>
        <taxon>Anguilla</taxon>
    </lineage>
</organism>
<accession>A0A0E9PKX9</accession>